<sequence length="35" mass="3899">LSWITGRISEDPVWGKILGLFRSNSGKLSVSRHSD</sequence>
<reference evidence="1 2" key="1">
    <citation type="submission" date="2014-04" db="EMBL/GenBank/DDBJ databases">
        <title>Genome evolution of avian class.</title>
        <authorList>
            <person name="Zhang G."/>
            <person name="Li C."/>
        </authorList>
    </citation>
    <scope>NUCLEOTIDE SEQUENCE [LARGE SCALE GENOMIC DNA]</scope>
    <source>
        <strain evidence="1">BGI_N333</strain>
    </source>
</reference>
<name>A0A091RRJ5_NESNO</name>
<evidence type="ECO:0000313" key="1">
    <source>
        <dbReference type="EMBL" id="KFQ45260.1"/>
    </source>
</evidence>
<dbReference type="AlphaFoldDB" id="A0A091RRJ5"/>
<evidence type="ECO:0000313" key="2">
    <source>
        <dbReference type="Proteomes" id="UP000053840"/>
    </source>
</evidence>
<organism evidence="1 2">
    <name type="scientific">Nestor notabilis</name>
    <name type="common">Kea</name>
    <dbReference type="NCBI Taxonomy" id="176057"/>
    <lineage>
        <taxon>Eukaryota</taxon>
        <taxon>Metazoa</taxon>
        <taxon>Chordata</taxon>
        <taxon>Craniata</taxon>
        <taxon>Vertebrata</taxon>
        <taxon>Euteleostomi</taxon>
        <taxon>Archelosauria</taxon>
        <taxon>Archosauria</taxon>
        <taxon>Dinosauria</taxon>
        <taxon>Saurischia</taxon>
        <taxon>Theropoda</taxon>
        <taxon>Coelurosauria</taxon>
        <taxon>Aves</taxon>
        <taxon>Neognathae</taxon>
        <taxon>Neoaves</taxon>
        <taxon>Telluraves</taxon>
        <taxon>Australaves</taxon>
        <taxon>Psittaciformes</taxon>
        <taxon>Psittacidae</taxon>
        <taxon>Nestor</taxon>
    </lineage>
</organism>
<proteinExistence type="predicted"/>
<dbReference type="Proteomes" id="UP000053840">
    <property type="component" value="Unassembled WGS sequence"/>
</dbReference>
<gene>
    <name evidence="1" type="ORF">N333_01296</name>
</gene>
<protein>
    <submittedName>
        <fullName evidence="1">Uncharacterized protein</fullName>
    </submittedName>
</protein>
<keyword evidence="2" id="KW-1185">Reference proteome</keyword>
<accession>A0A091RRJ5</accession>
<dbReference type="EMBL" id="KK931459">
    <property type="protein sequence ID" value="KFQ45260.1"/>
    <property type="molecule type" value="Genomic_DNA"/>
</dbReference>
<feature type="non-terminal residue" evidence="1">
    <location>
        <position position="1"/>
    </location>
</feature>
<feature type="non-terminal residue" evidence="1">
    <location>
        <position position="35"/>
    </location>
</feature>